<feature type="chain" id="PRO_5030975991" description="Aspartyl protease" evidence="1">
    <location>
        <begin position="18"/>
        <end position="283"/>
    </location>
</feature>
<keyword evidence="1" id="KW-0732">Signal</keyword>
<dbReference type="InterPro" id="IPR034122">
    <property type="entry name" value="Retropepsin-like_bacterial"/>
</dbReference>
<evidence type="ECO:0000313" key="3">
    <source>
        <dbReference type="Proteomes" id="UP000557392"/>
    </source>
</evidence>
<keyword evidence="3" id="KW-1185">Reference proteome</keyword>
<evidence type="ECO:0008006" key="4">
    <source>
        <dbReference type="Google" id="ProtNLM"/>
    </source>
</evidence>
<proteinExistence type="predicted"/>
<accession>A0A7W6JS01</accession>
<protein>
    <recommendedName>
        <fullName evidence="4">Aspartyl protease</fullName>
    </recommendedName>
</protein>
<dbReference type="Proteomes" id="UP000557392">
    <property type="component" value="Unassembled WGS sequence"/>
</dbReference>
<dbReference type="EMBL" id="JACIEH010000002">
    <property type="protein sequence ID" value="MBB4098400.1"/>
    <property type="molecule type" value="Genomic_DNA"/>
</dbReference>
<evidence type="ECO:0000313" key="2">
    <source>
        <dbReference type="EMBL" id="MBB4098400.1"/>
    </source>
</evidence>
<reference evidence="2 3" key="1">
    <citation type="submission" date="2020-08" db="EMBL/GenBank/DDBJ databases">
        <title>Genomic Encyclopedia of Type Strains, Phase IV (KMG-IV): sequencing the most valuable type-strain genomes for metagenomic binning, comparative biology and taxonomic classification.</title>
        <authorList>
            <person name="Goeker M."/>
        </authorList>
    </citation>
    <scope>NUCLEOTIDE SEQUENCE [LARGE SCALE GENOMIC DNA]</scope>
    <source>
        <strain evidence="2 3">DSM 101806</strain>
    </source>
</reference>
<gene>
    <name evidence="2" type="ORF">GGR46_001964</name>
</gene>
<dbReference type="AlphaFoldDB" id="A0A7W6JS01"/>
<organism evidence="2 3">
    <name type="scientific">Sphingomonas kyeonggiensis</name>
    <dbReference type="NCBI Taxonomy" id="1268553"/>
    <lineage>
        <taxon>Bacteria</taxon>
        <taxon>Pseudomonadati</taxon>
        <taxon>Pseudomonadota</taxon>
        <taxon>Alphaproteobacteria</taxon>
        <taxon>Sphingomonadales</taxon>
        <taxon>Sphingomonadaceae</taxon>
        <taxon>Sphingomonas</taxon>
    </lineage>
</organism>
<name>A0A7W6JS01_9SPHN</name>
<evidence type="ECO:0000256" key="1">
    <source>
        <dbReference type="SAM" id="SignalP"/>
    </source>
</evidence>
<dbReference type="SUPFAM" id="SSF50630">
    <property type="entry name" value="Acid proteases"/>
    <property type="match status" value="1"/>
</dbReference>
<sequence>MIRLLPALAFLLGAAPAAELPRFTIERPATLGGRPVGGQLPIVHATVAGRPGTFLFDTGAGLTVLAPRFADAVGLARGAAVTGRDSAGKAVAGRTLEQADVTIGTVRRRFERLLVMQIGMLDALGIDGIISPQSFADPDCLRIDFGKGVATLAPPADPACTLDGIAAPMGAGHRPHARISAPDGTQADFLLDSGAWRTSVPAGFAPDAPVIGQEAHGGVAGIADSAELVGPLALTMSGKGLRVQSARRTGAGREALLGFDLLSHAVLLIRPGKDALLSLPPQP</sequence>
<dbReference type="CDD" id="cd05483">
    <property type="entry name" value="retropepsin_like_bacteria"/>
    <property type="match status" value="1"/>
</dbReference>
<dbReference type="InterPro" id="IPR021109">
    <property type="entry name" value="Peptidase_aspartic_dom_sf"/>
</dbReference>
<dbReference type="Pfam" id="PF13650">
    <property type="entry name" value="Asp_protease_2"/>
    <property type="match status" value="1"/>
</dbReference>
<comment type="caution">
    <text evidence="2">The sequence shown here is derived from an EMBL/GenBank/DDBJ whole genome shotgun (WGS) entry which is preliminary data.</text>
</comment>
<dbReference type="RefSeq" id="WP_183997167.1">
    <property type="nucleotide sequence ID" value="NZ_JACIEH010000002.1"/>
</dbReference>
<dbReference type="Gene3D" id="2.40.70.10">
    <property type="entry name" value="Acid Proteases"/>
    <property type="match status" value="1"/>
</dbReference>
<feature type="signal peptide" evidence="1">
    <location>
        <begin position="1"/>
        <end position="17"/>
    </location>
</feature>